<evidence type="ECO:0000256" key="1">
    <source>
        <dbReference type="ARBA" id="ARBA00004117"/>
    </source>
</evidence>
<evidence type="ECO:0000256" key="6">
    <source>
        <dbReference type="ARBA" id="ARBA00022989"/>
    </source>
</evidence>
<keyword evidence="14" id="KW-1185">Reference proteome</keyword>
<dbReference type="InterPro" id="IPR000067">
    <property type="entry name" value="FlgMring_FliF"/>
</dbReference>
<name>A0ABT9XVM6_9BACI</name>
<feature type="domain" description="Flagellar M-ring N-terminal" evidence="11">
    <location>
        <begin position="50"/>
        <end position="228"/>
    </location>
</feature>
<keyword evidence="6 10" id="KW-1133">Transmembrane helix</keyword>
<dbReference type="PANTHER" id="PTHR30046">
    <property type="entry name" value="FLAGELLAR M-RING PROTEIN"/>
    <property type="match status" value="1"/>
</dbReference>
<comment type="function">
    <text evidence="9">The M ring may be actively involved in energy transduction.</text>
</comment>
<comment type="caution">
    <text evidence="13">The sequence shown here is derived from an EMBL/GenBank/DDBJ whole genome shotgun (WGS) entry which is preliminary data.</text>
</comment>
<proteinExistence type="inferred from homology"/>
<dbReference type="InterPro" id="IPR006182">
    <property type="entry name" value="FliF_N_dom"/>
</dbReference>
<evidence type="ECO:0000256" key="7">
    <source>
        <dbReference type="ARBA" id="ARBA00023136"/>
    </source>
</evidence>
<protein>
    <recommendedName>
        <fullName evidence="9">Flagellar M-ring protein</fullName>
    </recommendedName>
</protein>
<evidence type="ECO:0000256" key="10">
    <source>
        <dbReference type="SAM" id="Phobius"/>
    </source>
</evidence>
<dbReference type="Pfam" id="PF01514">
    <property type="entry name" value="YscJ_FliF"/>
    <property type="match status" value="1"/>
</dbReference>
<evidence type="ECO:0000313" key="13">
    <source>
        <dbReference type="EMBL" id="MDQ0199554.1"/>
    </source>
</evidence>
<dbReference type="EMBL" id="JAUSTW010000004">
    <property type="protein sequence ID" value="MDQ0199554.1"/>
    <property type="molecule type" value="Genomic_DNA"/>
</dbReference>
<keyword evidence="13" id="KW-0966">Cell projection</keyword>
<accession>A0ABT9XVM6</accession>
<keyword evidence="13" id="KW-0969">Cilium</keyword>
<feature type="transmembrane region" description="Helical" evidence="10">
    <location>
        <begin position="29"/>
        <end position="49"/>
    </location>
</feature>
<gene>
    <name evidence="13" type="ORF">J2S10_002736</name>
</gene>
<dbReference type="InterPro" id="IPR043427">
    <property type="entry name" value="YscJ/FliF"/>
</dbReference>
<evidence type="ECO:0000256" key="2">
    <source>
        <dbReference type="ARBA" id="ARBA00004651"/>
    </source>
</evidence>
<dbReference type="Proteomes" id="UP001224122">
    <property type="component" value="Unassembled WGS sequence"/>
</dbReference>
<dbReference type="PANTHER" id="PTHR30046:SF0">
    <property type="entry name" value="FLAGELLAR M-RING PROTEIN"/>
    <property type="match status" value="1"/>
</dbReference>
<feature type="transmembrane region" description="Helical" evidence="10">
    <location>
        <begin position="447"/>
        <end position="468"/>
    </location>
</feature>
<evidence type="ECO:0000256" key="4">
    <source>
        <dbReference type="ARBA" id="ARBA00022475"/>
    </source>
</evidence>
<dbReference type="Gene3D" id="3.30.300.30">
    <property type="match status" value="1"/>
</dbReference>
<reference evidence="13 14" key="1">
    <citation type="submission" date="2023-07" db="EMBL/GenBank/DDBJ databases">
        <title>Genomic Encyclopedia of Type Strains, Phase IV (KMG-IV): sequencing the most valuable type-strain genomes for metagenomic binning, comparative biology and taxonomic classification.</title>
        <authorList>
            <person name="Goeker M."/>
        </authorList>
    </citation>
    <scope>NUCLEOTIDE SEQUENCE [LARGE SCALE GENOMIC DNA]</scope>
    <source>
        <strain evidence="13 14">DSM 27594</strain>
    </source>
</reference>
<sequence length="529" mass="59359">MNRSWIDQIKQSRESFNKYWGARSSKQKWFIIGTFLFLFIAISTFIFFASRPQYVPLYTGQLSQREVGDIKAELDKQGFTNYQISQNGTMLLVPRKDAPSLVVSLASKGYPKDNKINYDVFGQNLSFGATDRQYNILEREAMQNQVAEVLKNVDGIKNADVILTLPENSVFVKQDQQQKASASVMVEVEPGTQLNPQQIRALYTLVSRSVPNLPVENITIMNQYSETLALQDSNNGDQALDKYDQQQKIQQNIQRDIQQNLQSLLGNILGTDKVYVNTFIKMNFDQVKTEEKLVKPTDKNNNGIVISSEKDTKTYTGKGTSPGGVVGTGSTDVPGYVGANSSGDSNYDESQNKVNYEVNRINNEIIKSPYQIDDITINVGVEGSPSNPNSLPKATQDSIRNIVSNTVRTALGHPNLSQKEIDQRITIFPHSFATSTSMASQSKNNGLYIGVASALGTLLVGGLIWLLVRRRNQNRLNMEQDLKETSSVLEEDYFVEQDMTVESQLKKLLDQRPEDFAKVIRTWLNEEEA</sequence>
<keyword evidence="13" id="KW-0282">Flagellum</keyword>
<dbReference type="NCBIfam" id="TIGR00206">
    <property type="entry name" value="fliF"/>
    <property type="match status" value="1"/>
</dbReference>
<evidence type="ECO:0000256" key="5">
    <source>
        <dbReference type="ARBA" id="ARBA00022692"/>
    </source>
</evidence>
<evidence type="ECO:0000259" key="11">
    <source>
        <dbReference type="Pfam" id="PF01514"/>
    </source>
</evidence>
<feature type="domain" description="Flagellar M-ring C-terminal" evidence="12">
    <location>
        <begin position="265"/>
        <end position="407"/>
    </location>
</feature>
<evidence type="ECO:0000256" key="9">
    <source>
        <dbReference type="PIRNR" id="PIRNR004862"/>
    </source>
</evidence>
<dbReference type="InterPro" id="IPR013556">
    <property type="entry name" value="Flag_M-ring_C"/>
</dbReference>
<evidence type="ECO:0000313" key="14">
    <source>
        <dbReference type="Proteomes" id="UP001224122"/>
    </source>
</evidence>
<evidence type="ECO:0000256" key="8">
    <source>
        <dbReference type="ARBA" id="ARBA00023143"/>
    </source>
</evidence>
<keyword evidence="8 9" id="KW-0975">Bacterial flagellum</keyword>
<dbReference type="PIRSF" id="PIRSF004862">
    <property type="entry name" value="FliF"/>
    <property type="match status" value="1"/>
</dbReference>
<dbReference type="PRINTS" id="PR01009">
    <property type="entry name" value="FLGMRINGFLIF"/>
</dbReference>
<keyword evidence="5 10" id="KW-0812">Transmembrane</keyword>
<comment type="subcellular location">
    <subcellularLocation>
        <location evidence="1 9">Bacterial flagellum basal body</location>
    </subcellularLocation>
    <subcellularLocation>
        <location evidence="2">Cell membrane</location>
        <topology evidence="2">Multi-pass membrane protein</topology>
    </subcellularLocation>
</comment>
<evidence type="ECO:0000259" key="12">
    <source>
        <dbReference type="Pfam" id="PF08345"/>
    </source>
</evidence>
<keyword evidence="7 10" id="KW-0472">Membrane</keyword>
<evidence type="ECO:0000256" key="3">
    <source>
        <dbReference type="ARBA" id="ARBA00007971"/>
    </source>
</evidence>
<keyword evidence="4" id="KW-1003">Cell membrane</keyword>
<comment type="similarity">
    <text evidence="3 9">Belongs to the FliF family.</text>
</comment>
<dbReference type="RefSeq" id="WP_307408582.1">
    <property type="nucleotide sequence ID" value="NZ_JAUSTW010000004.1"/>
</dbReference>
<dbReference type="Pfam" id="PF08345">
    <property type="entry name" value="YscJ_FliF_C"/>
    <property type="match status" value="1"/>
</dbReference>
<dbReference type="InterPro" id="IPR045851">
    <property type="entry name" value="AMP-bd_C_sf"/>
</dbReference>
<organism evidence="13 14">
    <name type="scientific">Neobacillus ginsengisoli</name>
    <dbReference type="NCBI Taxonomy" id="904295"/>
    <lineage>
        <taxon>Bacteria</taxon>
        <taxon>Bacillati</taxon>
        <taxon>Bacillota</taxon>
        <taxon>Bacilli</taxon>
        <taxon>Bacillales</taxon>
        <taxon>Bacillaceae</taxon>
        <taxon>Neobacillus</taxon>
    </lineage>
</organism>